<name>A0ABR8LJS4_9ALTE</name>
<dbReference type="InterPro" id="IPR008868">
    <property type="entry name" value="TniB"/>
</dbReference>
<dbReference type="InterPro" id="IPR027417">
    <property type="entry name" value="P-loop_NTPase"/>
</dbReference>
<reference evidence="2 3" key="1">
    <citation type="submission" date="2020-04" db="EMBL/GenBank/DDBJ databases">
        <title>Salinimonas sp. HHU 13199.</title>
        <authorList>
            <person name="Cui X."/>
            <person name="Zhang D."/>
        </authorList>
    </citation>
    <scope>NUCLEOTIDE SEQUENCE [LARGE SCALE GENOMIC DNA]</scope>
    <source>
        <strain evidence="2 3">HHU 13199</strain>
    </source>
</reference>
<keyword evidence="3" id="KW-1185">Reference proteome</keyword>
<dbReference type="Proteomes" id="UP000624419">
    <property type="component" value="Unassembled WGS sequence"/>
</dbReference>
<protein>
    <submittedName>
        <fullName evidence="2">AAA family ATPase</fullName>
    </submittedName>
</protein>
<comment type="caution">
    <text evidence="2">The sequence shown here is derived from an EMBL/GenBank/DDBJ whole genome shotgun (WGS) entry which is preliminary data.</text>
</comment>
<dbReference type="RefSeq" id="WP_191024586.1">
    <property type="nucleotide sequence ID" value="NZ_JABBXD010000004.1"/>
</dbReference>
<dbReference type="SMART" id="SM00382">
    <property type="entry name" value="AAA"/>
    <property type="match status" value="1"/>
</dbReference>
<proteinExistence type="predicted"/>
<accession>A0ABR8LJS4</accession>
<evidence type="ECO:0000313" key="2">
    <source>
        <dbReference type="EMBL" id="MBD3586012.1"/>
    </source>
</evidence>
<evidence type="ECO:0000313" key="3">
    <source>
        <dbReference type="Proteomes" id="UP000624419"/>
    </source>
</evidence>
<gene>
    <name evidence="2" type="ORF">HHX48_09710</name>
</gene>
<dbReference type="Pfam" id="PF05621">
    <property type="entry name" value="TniB"/>
    <property type="match status" value="1"/>
</dbReference>
<dbReference type="InterPro" id="IPR003593">
    <property type="entry name" value="AAA+_ATPase"/>
</dbReference>
<feature type="domain" description="AAA+ ATPase" evidence="1">
    <location>
        <begin position="51"/>
        <end position="213"/>
    </location>
</feature>
<sequence>MNFDLTELDKEQTERLLEVSNLTVFTERFSDIYKAIKNQHSLSVLNNFKSRANNIMIYGPSGAGKSTIVEYYRDKYPEREIETEDKSFSSKPVLYVSLPNDKNPKAAPRAILHSLGAPPRRSTESASELNAAFKDLAEKTGVEVIIIDEWHNAFKGGTKNDIVRAATWVKTVINDTKRLVVLVGLEDECKTLLDMDPEVETRFPRRFKVDFYDENSFSQWLALLDSIDEKLPFSKRSNLADQELAVRLLIAAEGRLSYLMERIIQPAAYTAIFEDTDYVTIEQLFEASQKHLELPDNKNPLNLASVPLESLKKLKIGQTK</sequence>
<dbReference type="CDD" id="cd00009">
    <property type="entry name" value="AAA"/>
    <property type="match status" value="1"/>
</dbReference>
<evidence type="ECO:0000259" key="1">
    <source>
        <dbReference type="SMART" id="SM00382"/>
    </source>
</evidence>
<dbReference type="Gene3D" id="3.40.50.300">
    <property type="entry name" value="P-loop containing nucleotide triphosphate hydrolases"/>
    <property type="match status" value="1"/>
</dbReference>
<dbReference type="SUPFAM" id="SSF52540">
    <property type="entry name" value="P-loop containing nucleoside triphosphate hydrolases"/>
    <property type="match status" value="1"/>
</dbReference>
<organism evidence="2 3">
    <name type="scientific">Salinimonas profundi</name>
    <dbReference type="NCBI Taxonomy" id="2729140"/>
    <lineage>
        <taxon>Bacteria</taxon>
        <taxon>Pseudomonadati</taxon>
        <taxon>Pseudomonadota</taxon>
        <taxon>Gammaproteobacteria</taxon>
        <taxon>Alteromonadales</taxon>
        <taxon>Alteromonadaceae</taxon>
        <taxon>Alteromonas/Salinimonas group</taxon>
        <taxon>Salinimonas</taxon>
    </lineage>
</organism>
<dbReference type="EMBL" id="JABBXD010000004">
    <property type="protein sequence ID" value="MBD3586012.1"/>
    <property type="molecule type" value="Genomic_DNA"/>
</dbReference>